<protein>
    <submittedName>
        <fullName evidence="1">Uncharacterized protein</fullName>
    </submittedName>
</protein>
<accession>A0ABQ7UBU0</accession>
<reference evidence="1 2" key="1">
    <citation type="journal article" date="2021" name="bioRxiv">
        <title>Chromosome-scale and haplotype-resolved genome assembly of a tetraploid potato cultivar.</title>
        <authorList>
            <person name="Sun H."/>
            <person name="Jiao W.-B."/>
            <person name="Krause K."/>
            <person name="Campoy J.A."/>
            <person name="Goel M."/>
            <person name="Folz-Donahue K."/>
            <person name="Kukat C."/>
            <person name="Huettel B."/>
            <person name="Schneeberger K."/>
        </authorList>
    </citation>
    <scope>NUCLEOTIDE SEQUENCE [LARGE SCALE GENOMIC DNA]</scope>
    <source>
        <strain evidence="1">SolTubOtavaFocal</strain>
        <tissue evidence="1">Leaves</tissue>
    </source>
</reference>
<gene>
    <name evidence="1" type="ORF">KY290_031158</name>
</gene>
<organism evidence="1 2">
    <name type="scientific">Solanum tuberosum</name>
    <name type="common">Potato</name>
    <dbReference type="NCBI Taxonomy" id="4113"/>
    <lineage>
        <taxon>Eukaryota</taxon>
        <taxon>Viridiplantae</taxon>
        <taxon>Streptophyta</taxon>
        <taxon>Embryophyta</taxon>
        <taxon>Tracheophyta</taxon>
        <taxon>Spermatophyta</taxon>
        <taxon>Magnoliopsida</taxon>
        <taxon>eudicotyledons</taxon>
        <taxon>Gunneridae</taxon>
        <taxon>Pentapetalae</taxon>
        <taxon>asterids</taxon>
        <taxon>lamiids</taxon>
        <taxon>Solanales</taxon>
        <taxon>Solanaceae</taxon>
        <taxon>Solanoideae</taxon>
        <taxon>Solaneae</taxon>
        <taxon>Solanum</taxon>
    </lineage>
</organism>
<evidence type="ECO:0000313" key="2">
    <source>
        <dbReference type="Proteomes" id="UP000826656"/>
    </source>
</evidence>
<dbReference type="Proteomes" id="UP000826656">
    <property type="component" value="Unassembled WGS sequence"/>
</dbReference>
<proteinExistence type="predicted"/>
<keyword evidence="2" id="KW-1185">Reference proteome</keyword>
<comment type="caution">
    <text evidence="1">The sequence shown here is derived from an EMBL/GenBank/DDBJ whole genome shotgun (WGS) entry which is preliminary data.</text>
</comment>
<dbReference type="EMBL" id="JAIVGD010000023">
    <property type="protein sequence ID" value="KAH0743165.1"/>
    <property type="molecule type" value="Genomic_DNA"/>
</dbReference>
<evidence type="ECO:0000313" key="1">
    <source>
        <dbReference type="EMBL" id="KAH0743165.1"/>
    </source>
</evidence>
<sequence length="144" mass="16393">MASETSLNDEKIAQKVEEEEYLMRAELLRPTSEELVTKFQGIQVQFCLTIINALYGLLNVDTNGFRGKYKRLCNKWLVAKLYGGEPLELFPLNILIDSHNFTIKIKSWLSIVCVRIILSTHDTIVISARVVLIVAIMDGMEIYA</sequence>
<name>A0ABQ7UBU0_SOLTU</name>